<accession>A0A5F2EVF0</accession>
<dbReference type="EMBL" id="CP026952">
    <property type="protein sequence ID" value="AWB92602.1"/>
    <property type="molecule type" value="Genomic_DNA"/>
</dbReference>
<name>A0A2S0WMS8_9ACTN</name>
<dbReference type="KEGG" id="aez:C3E78_10560"/>
<sequence length="311" mass="34366">MRCRRATPDDVDALVNFPDDAGVVGPPRDQVRQDFEAGRMRPEWSWLLEDDGRLVGRALWWGRGDSVPSALDALDVVPERADPRSAAVDMLRGGHADFAASGKPVLPPYTVRLPGGWRQNERATHAATWRCEAMADVGATSSLERLQYLWTPESWVQATSTRLEFRSGSDEEFVELFREAARGSLDVETRRALETMDELAQARDDFEFYAGCPGDRDWWRVALGGDGVPVGFIVPSATPYHRNVGYLGVLPSHRGRGLVDDLLGEVTRFHADAGADLITATTDITNLPMAAAFDRAGYLVTETRLVLEAPR</sequence>
<dbReference type="AlphaFoldDB" id="A0A2S0WMS8"/>
<reference evidence="2" key="1">
    <citation type="submission" date="2018-01" db="EMBL/GenBank/DDBJ databases">
        <authorList>
            <person name="Li J."/>
        </authorList>
    </citation>
    <scope>NUCLEOTIDE SEQUENCE [LARGE SCALE GENOMIC DNA]</scope>
    <source>
        <strain evidence="2">592</strain>
    </source>
</reference>
<protein>
    <submittedName>
        <fullName evidence="1">GNAT family N-acetyltransferase</fullName>
    </submittedName>
</protein>
<evidence type="ECO:0000313" key="1">
    <source>
        <dbReference type="EMBL" id="AWB92602.1"/>
    </source>
</evidence>
<accession>A0A2S0WMS8</accession>
<dbReference type="GO" id="GO:0016747">
    <property type="term" value="F:acyltransferase activity, transferring groups other than amino-acyl groups"/>
    <property type="evidence" value="ECO:0007669"/>
    <property type="project" value="InterPro"/>
</dbReference>
<dbReference type="Proteomes" id="UP000244384">
    <property type="component" value="Chromosome"/>
</dbReference>
<dbReference type="InterPro" id="IPR016181">
    <property type="entry name" value="Acyl_CoA_acyltransferase"/>
</dbReference>
<proteinExistence type="predicted"/>
<dbReference type="InterPro" id="IPR000182">
    <property type="entry name" value="GNAT_dom"/>
</dbReference>
<keyword evidence="2" id="KW-1185">Reference proteome</keyword>
<dbReference type="PROSITE" id="PS51186">
    <property type="entry name" value="GNAT"/>
    <property type="match status" value="1"/>
</dbReference>
<dbReference type="OrthoDB" id="7942268at2"/>
<organism evidence="1 2">
    <name type="scientific">Aeromicrobium chenweiae</name>
    <dbReference type="NCBI Taxonomy" id="2079793"/>
    <lineage>
        <taxon>Bacteria</taxon>
        <taxon>Bacillati</taxon>
        <taxon>Actinomycetota</taxon>
        <taxon>Actinomycetes</taxon>
        <taxon>Propionibacteriales</taxon>
        <taxon>Nocardioidaceae</taxon>
        <taxon>Aeromicrobium</taxon>
    </lineage>
</organism>
<evidence type="ECO:0000313" key="2">
    <source>
        <dbReference type="Proteomes" id="UP000244384"/>
    </source>
</evidence>
<dbReference type="CDD" id="cd04301">
    <property type="entry name" value="NAT_SF"/>
    <property type="match status" value="1"/>
</dbReference>
<dbReference type="SUPFAM" id="SSF55729">
    <property type="entry name" value="Acyl-CoA N-acyltransferases (Nat)"/>
    <property type="match status" value="2"/>
</dbReference>
<gene>
    <name evidence="1" type="ORF">C3E78_10560</name>
</gene>
<keyword evidence="1" id="KW-0808">Transferase</keyword>
<dbReference type="Pfam" id="PF00583">
    <property type="entry name" value="Acetyltransf_1"/>
    <property type="match status" value="1"/>
</dbReference>
<dbReference type="Gene3D" id="3.40.630.30">
    <property type="match status" value="1"/>
</dbReference>